<gene>
    <name evidence="10" type="ordered locus">KNP414_04589</name>
</gene>
<keyword evidence="5" id="KW-0677">Repeat</keyword>
<evidence type="ECO:0000256" key="4">
    <source>
        <dbReference type="ARBA" id="ARBA00022553"/>
    </source>
</evidence>
<dbReference type="Proteomes" id="UP000006620">
    <property type="component" value="Chromosome"/>
</dbReference>
<dbReference type="Gene3D" id="2.30.38.10">
    <property type="entry name" value="Luciferase, Domain 3"/>
    <property type="match status" value="1"/>
</dbReference>
<evidence type="ECO:0000256" key="1">
    <source>
        <dbReference type="ARBA" id="ARBA00001957"/>
    </source>
</evidence>
<dbReference type="GO" id="GO:0043041">
    <property type="term" value="P:amino acid activation for nonribosomal peptide biosynthetic process"/>
    <property type="evidence" value="ECO:0007669"/>
    <property type="project" value="TreeGrafter"/>
</dbReference>
<dbReference type="GO" id="GO:0005737">
    <property type="term" value="C:cytoplasm"/>
    <property type="evidence" value="ECO:0007669"/>
    <property type="project" value="TreeGrafter"/>
</dbReference>
<dbReference type="PANTHER" id="PTHR45527">
    <property type="entry name" value="NONRIBOSOMAL PEPTIDE SYNTHETASE"/>
    <property type="match status" value="1"/>
</dbReference>
<accession>F8FBR8</accession>
<dbReference type="InterPro" id="IPR000873">
    <property type="entry name" value="AMP-dep_synth/lig_dom"/>
</dbReference>
<feature type="region of interest" description="Disordered" evidence="8">
    <location>
        <begin position="20"/>
        <end position="52"/>
    </location>
</feature>
<dbReference type="GO" id="GO:0003824">
    <property type="term" value="F:catalytic activity"/>
    <property type="evidence" value="ECO:0007669"/>
    <property type="project" value="UniProtKB-KW"/>
</dbReference>
<dbReference type="Pfam" id="PF00668">
    <property type="entry name" value="Condensation"/>
    <property type="match status" value="2"/>
</dbReference>
<dbReference type="CDD" id="cd05930">
    <property type="entry name" value="A_NRPS"/>
    <property type="match status" value="1"/>
</dbReference>
<proteinExistence type="inferred from homology"/>
<evidence type="ECO:0000256" key="3">
    <source>
        <dbReference type="ARBA" id="ARBA00022450"/>
    </source>
</evidence>
<feature type="domain" description="Carrier" evidence="9">
    <location>
        <begin position="1029"/>
        <end position="1103"/>
    </location>
</feature>
<evidence type="ECO:0000256" key="7">
    <source>
        <dbReference type="ARBA" id="ARBA00023268"/>
    </source>
</evidence>
<dbReference type="PROSITE" id="PS00455">
    <property type="entry name" value="AMP_BINDING"/>
    <property type="match status" value="1"/>
</dbReference>
<sequence>MGNPSPLEARKSRLSDEKKALLGRLLQGAGDPAAPGSPLTGPAAPRPRQTRSPLSFSQQRLWFLSALEPHSSAYHLIYGVKLGGPLHKEALKRSLHAVVQRHEILRTVFGSEDGTAYQEVLDSVSIPLEQEDLRSLPPSGREEAVQMSIRRLNRPFDLERGPHLRTALLVLAEEEHLLLLAFHHIITDGWSHHRFGRELLEAYQAYTEGKEKDLPPLGMQYGDYARWQRRRHQEEGFREGLRYWKDKLAGAPALLPLPTDYPRPAEQRYRGGKVPFVVDRPLAERLRRLAGEEHATAFMLLMAAFQTLLHRTCGEEDLCVGTTISGRNRKELEPLIGFFVNTLVLRSQVAPERPFRQLLRQVKEDSLAAYVHQDVPFELLVDELGVPRSLSYTPLIQVMFTLQNTPSVPLTWAGLTAESLEVDTGSSKFDLTLEMAEAAGGWMGTLEYNLDLFEEATIRRMSQHFLCLLAGIADDPDTPVNALPMLTAQESELLLNVWSRAERAEDGWEEAQPAYCRLESMVARQGEAQPEQPAVVEASGRMLTYGMLIRQAERLAGRLRSLGLAPGGVAAVCLDRSAELVISQLAVMMAGGAYLPIDPALPDERLAFITADSQASLLLTQRSFLSRLGALDTKAVPVDVSACLEEDFVQEGSPDSAPSPQPGSGESAAYVIYTSGTTGKPKGTLIPHEAVVNFMQWYRKESALSPGDRVCFSSSIGFDLSVAEIFGALVSGASLWIPPEAYRLEPGKLRDWMIGQGISFAFLPTPLAEQLVGLFWPPETPLRRLFAGGDKWGIKLPPGLPFQVYDLYGPTECTIATTWRIIEPDRGGRELPAHIGRPIANALTYIVDSNMNPVPVGLPGELMIGGRGVGNGYLHREALTREKFAANPFTPGGGERLYRSGDIARYLPDGKIQFLGRKDDQVKLRGFRIELSEIQSVLLAQDGIKEAAVILREDAPGDKRITAYVTTAAGRGADPDHLRMRLKEQLPPYMVPSAIVVIDRLPLTPSGKIDRRALPKPVLTAAADEGHGEPRNEVEAALCRIWAELLVLDKVSIHHNYFEIGGDSIKTMMLISRAKSAGMELTQKQVFQHQTIAELSRVVTVRTSPLENGSGSAGSGDPARGEEAIVSAEPPVTKWDFPLARLNRADLALVPGLHPQDIEDAYPLTPLQDYMLDMLVQRPGRAQFFVNMVMRFKDKLDPQKMTEAWQLVGNHYAITRTAIADLGLPVPVQLKRRHARIPVRFCDWRGWEPERQQEELRRYQEQQLLASDLAYIRRPSTYEVMFATLGDNDHQLVMSCSYLLMDGWSHFIVLIHVLKCYYHLLQGKPYELPPVQDYGRYAAWLRTRDMQEAKAYWETDLAGISRATPLIQYAPGSRERKEAGFGKQAIRIEPDRPKAVQELAGQFRVTANVLFQLAWTLLLARYTGERDVLFGVMSSGRQAAYDGSEELVGPAINTLPLRIQLQEEESVPELLGRIQEKQLQLAQRDYTPLKSIREWIGFADGEPLFESYMIFQNLHSFFETTSGVDWVTSLPIENEYHKALAIFNSGTPLRVDVCVDGSGFEVYMTYLRAGFSDESVRRMLSDLRETFLGLLAAPYQPVRKWLRQP</sequence>
<dbReference type="EMBL" id="CP002869">
    <property type="protein sequence ID" value="AEI43119.1"/>
    <property type="molecule type" value="Genomic_DNA"/>
</dbReference>
<dbReference type="GO" id="GO:0008610">
    <property type="term" value="P:lipid biosynthetic process"/>
    <property type="evidence" value="ECO:0007669"/>
    <property type="project" value="UniProtKB-ARBA"/>
</dbReference>
<dbReference type="Gene3D" id="1.10.1200.10">
    <property type="entry name" value="ACP-like"/>
    <property type="match status" value="1"/>
</dbReference>
<dbReference type="InterPro" id="IPR045851">
    <property type="entry name" value="AMP-bd_C_sf"/>
</dbReference>
<dbReference type="CDD" id="cd19531">
    <property type="entry name" value="LCL_NRPS-like"/>
    <property type="match status" value="1"/>
</dbReference>
<dbReference type="InterPro" id="IPR010071">
    <property type="entry name" value="AA_adenyl_dom"/>
</dbReference>
<dbReference type="NCBIfam" id="TIGR01733">
    <property type="entry name" value="AA-adenyl-dom"/>
    <property type="match status" value="1"/>
</dbReference>
<comment type="cofactor">
    <cofactor evidence="1">
        <name>pantetheine 4'-phosphate</name>
        <dbReference type="ChEBI" id="CHEBI:47942"/>
    </cofactor>
</comment>
<dbReference type="SUPFAM" id="SSF47336">
    <property type="entry name" value="ACP-like"/>
    <property type="match status" value="1"/>
</dbReference>
<dbReference type="PROSITE" id="PS50075">
    <property type="entry name" value="CARRIER"/>
    <property type="match status" value="1"/>
</dbReference>
<dbReference type="GO" id="GO:0031177">
    <property type="term" value="F:phosphopantetheine binding"/>
    <property type="evidence" value="ECO:0007669"/>
    <property type="project" value="TreeGrafter"/>
</dbReference>
<dbReference type="GO" id="GO:0017000">
    <property type="term" value="P:antibiotic biosynthetic process"/>
    <property type="evidence" value="ECO:0007669"/>
    <property type="project" value="UniProtKB-KW"/>
</dbReference>
<evidence type="ECO:0000256" key="2">
    <source>
        <dbReference type="ARBA" id="ARBA00006432"/>
    </source>
</evidence>
<dbReference type="HOGENOM" id="CLU_000022_2_2_9"/>
<dbReference type="Pfam" id="PF00501">
    <property type="entry name" value="AMP-binding"/>
    <property type="match status" value="1"/>
</dbReference>
<dbReference type="InterPro" id="IPR025110">
    <property type="entry name" value="AMP-bd_C"/>
</dbReference>
<dbReference type="SUPFAM" id="SSF56801">
    <property type="entry name" value="Acetyl-CoA synthetase-like"/>
    <property type="match status" value="1"/>
</dbReference>
<keyword evidence="3" id="KW-0596">Phosphopantetheine</keyword>
<dbReference type="Gene3D" id="3.30.559.30">
    <property type="entry name" value="Nonribosomal peptide synthetase, condensation domain"/>
    <property type="match status" value="2"/>
</dbReference>
<evidence type="ECO:0000256" key="8">
    <source>
        <dbReference type="SAM" id="MobiDB-lite"/>
    </source>
</evidence>
<keyword evidence="4" id="KW-0597">Phosphoprotein</keyword>
<dbReference type="PATRIC" id="fig|1036673.3.peg.4221"/>
<dbReference type="GO" id="GO:0044550">
    <property type="term" value="P:secondary metabolite biosynthetic process"/>
    <property type="evidence" value="ECO:0007669"/>
    <property type="project" value="TreeGrafter"/>
</dbReference>
<evidence type="ECO:0000313" key="11">
    <source>
        <dbReference type="Proteomes" id="UP000006620"/>
    </source>
</evidence>
<name>F8FBR8_PAEMK</name>
<protein>
    <submittedName>
        <fullName evidence="10">Linear gramicidin synthetase subunit C</fullName>
    </submittedName>
</protein>
<dbReference type="Pfam" id="PF13193">
    <property type="entry name" value="AMP-binding_C"/>
    <property type="match status" value="1"/>
</dbReference>
<dbReference type="FunFam" id="1.10.1200.10:FF:000005">
    <property type="entry name" value="Nonribosomal peptide synthetase 1"/>
    <property type="match status" value="1"/>
</dbReference>
<dbReference type="InterPro" id="IPR009081">
    <property type="entry name" value="PP-bd_ACP"/>
</dbReference>
<dbReference type="FunFam" id="3.40.50.980:FF:000001">
    <property type="entry name" value="Non-ribosomal peptide synthetase"/>
    <property type="match status" value="1"/>
</dbReference>
<dbReference type="PROSITE" id="PS00012">
    <property type="entry name" value="PHOSPHOPANTETHEINE"/>
    <property type="match status" value="1"/>
</dbReference>
<dbReference type="Gene3D" id="3.30.300.30">
    <property type="match status" value="1"/>
</dbReference>
<dbReference type="FunFam" id="3.30.300.30:FF:000010">
    <property type="entry name" value="Enterobactin synthetase component F"/>
    <property type="match status" value="1"/>
</dbReference>
<evidence type="ECO:0000313" key="10">
    <source>
        <dbReference type="EMBL" id="AEI43119.1"/>
    </source>
</evidence>
<reference evidence="10 11" key="2">
    <citation type="journal article" date="2013" name="Genome Announc.">
        <title>Genome Sequence of Growth-Improving Paenibacillus mucilaginosus Strain KNP414.</title>
        <authorList>
            <person name="Lu J.J."/>
            <person name="Wang J.F."/>
            <person name="Hu X.F."/>
        </authorList>
    </citation>
    <scope>NUCLEOTIDE SEQUENCE [LARGE SCALE GENOMIC DNA]</scope>
    <source>
        <strain evidence="10 11">KNP414</strain>
    </source>
</reference>
<dbReference type="KEGG" id="pms:KNP414_04589"/>
<comment type="similarity">
    <text evidence="2">Belongs to the ATP-dependent AMP-binding enzyme family.</text>
</comment>
<dbReference type="InterPro" id="IPR006162">
    <property type="entry name" value="Ppantetheine_attach_site"/>
</dbReference>
<evidence type="ECO:0000259" key="9">
    <source>
        <dbReference type="PROSITE" id="PS50075"/>
    </source>
</evidence>
<keyword evidence="7" id="KW-0511">Multifunctional enzyme</keyword>
<dbReference type="Gene3D" id="3.40.50.980">
    <property type="match status" value="2"/>
</dbReference>
<dbReference type="InterPro" id="IPR036736">
    <property type="entry name" value="ACP-like_sf"/>
</dbReference>
<dbReference type="InterPro" id="IPR001242">
    <property type="entry name" value="Condensation_dom"/>
</dbReference>
<reference evidence="11" key="1">
    <citation type="submission" date="2011-06" db="EMBL/GenBank/DDBJ databases">
        <title>Complete genome sequence of Paenibacillus mucilaginosus KNP414.</title>
        <authorList>
            <person name="Wang J."/>
            <person name="Hu S."/>
            <person name="Hu X."/>
            <person name="Zhang B."/>
            <person name="Dong D."/>
            <person name="Zhang S."/>
            <person name="Zhao K."/>
            <person name="Wu D."/>
        </authorList>
    </citation>
    <scope>NUCLEOTIDE SEQUENCE [LARGE SCALE GENOMIC DNA]</scope>
    <source>
        <strain evidence="11">KNP414</strain>
    </source>
</reference>
<evidence type="ECO:0000256" key="5">
    <source>
        <dbReference type="ARBA" id="ARBA00022737"/>
    </source>
</evidence>
<dbReference type="InterPro" id="IPR020845">
    <property type="entry name" value="AMP-binding_CS"/>
</dbReference>
<dbReference type="InterPro" id="IPR023213">
    <property type="entry name" value="CAT-like_dom_sf"/>
</dbReference>
<keyword evidence="6" id="KW-0045">Antibiotic biosynthesis</keyword>
<dbReference type="Gene3D" id="3.30.559.10">
    <property type="entry name" value="Chloramphenicol acetyltransferase-like domain"/>
    <property type="match status" value="2"/>
</dbReference>
<dbReference type="SUPFAM" id="SSF52777">
    <property type="entry name" value="CoA-dependent acyltransferases"/>
    <property type="match status" value="4"/>
</dbReference>
<organism evidence="10 11">
    <name type="scientific">Paenibacillus mucilaginosus (strain KNP414)</name>
    <dbReference type="NCBI Taxonomy" id="1036673"/>
    <lineage>
        <taxon>Bacteria</taxon>
        <taxon>Bacillati</taxon>
        <taxon>Bacillota</taxon>
        <taxon>Bacilli</taxon>
        <taxon>Bacillales</taxon>
        <taxon>Paenibacillaceae</taxon>
        <taxon>Paenibacillus</taxon>
    </lineage>
</organism>
<dbReference type="PANTHER" id="PTHR45527:SF1">
    <property type="entry name" value="FATTY ACID SYNTHASE"/>
    <property type="match status" value="1"/>
</dbReference>
<dbReference type="RefSeq" id="WP_013918272.1">
    <property type="nucleotide sequence ID" value="NC_015690.1"/>
</dbReference>
<evidence type="ECO:0000256" key="6">
    <source>
        <dbReference type="ARBA" id="ARBA00023194"/>
    </source>
</evidence>
<dbReference type="Pfam" id="PF00550">
    <property type="entry name" value="PP-binding"/>
    <property type="match status" value="1"/>
</dbReference>